<name>A0A1M5REM8_9BRAD</name>
<protein>
    <recommendedName>
        <fullName evidence="4">DUF3551 domain-containing protein</fullName>
    </recommendedName>
</protein>
<organism evidence="2 3">
    <name type="scientific">Bradyrhizobium erythrophlei</name>
    <dbReference type="NCBI Taxonomy" id="1437360"/>
    <lineage>
        <taxon>Bacteria</taxon>
        <taxon>Pseudomonadati</taxon>
        <taxon>Pseudomonadota</taxon>
        <taxon>Alphaproteobacteria</taxon>
        <taxon>Hyphomicrobiales</taxon>
        <taxon>Nitrobacteraceae</taxon>
        <taxon>Bradyrhizobium</taxon>
    </lineage>
</organism>
<evidence type="ECO:0008006" key="4">
    <source>
        <dbReference type="Google" id="ProtNLM"/>
    </source>
</evidence>
<keyword evidence="1" id="KW-0732">Signal</keyword>
<dbReference type="InterPro" id="IPR021937">
    <property type="entry name" value="DUF3551"/>
</dbReference>
<gene>
    <name evidence="2" type="ORF">SAMN05443248_4203</name>
</gene>
<feature type="chain" id="PRO_5012635476" description="DUF3551 domain-containing protein" evidence="1">
    <location>
        <begin position="20"/>
        <end position="96"/>
    </location>
</feature>
<feature type="signal peptide" evidence="1">
    <location>
        <begin position="1"/>
        <end position="19"/>
    </location>
</feature>
<dbReference type="EMBL" id="LT670817">
    <property type="protein sequence ID" value="SHH24812.1"/>
    <property type="molecule type" value="Genomic_DNA"/>
</dbReference>
<dbReference type="Proteomes" id="UP000189796">
    <property type="component" value="Chromosome I"/>
</dbReference>
<dbReference type="AlphaFoldDB" id="A0A1M5REM8"/>
<evidence type="ECO:0000256" key="1">
    <source>
        <dbReference type="SAM" id="SignalP"/>
    </source>
</evidence>
<proteinExistence type="predicted"/>
<evidence type="ECO:0000313" key="2">
    <source>
        <dbReference type="EMBL" id="SHH24812.1"/>
    </source>
</evidence>
<evidence type="ECO:0000313" key="3">
    <source>
        <dbReference type="Proteomes" id="UP000189796"/>
    </source>
</evidence>
<accession>A0A1M5REM8</accession>
<dbReference type="Pfam" id="PF12071">
    <property type="entry name" value="DUF3551"/>
    <property type="match status" value="1"/>
</dbReference>
<reference evidence="2 3" key="1">
    <citation type="submission" date="2016-11" db="EMBL/GenBank/DDBJ databases">
        <authorList>
            <person name="Jaros S."/>
            <person name="Januszkiewicz K."/>
            <person name="Wedrychowicz H."/>
        </authorList>
    </citation>
    <scope>NUCLEOTIDE SEQUENCE [LARGE SCALE GENOMIC DNA]</scope>
    <source>
        <strain evidence="2 3">GAS138</strain>
    </source>
</reference>
<sequence>MALAILLTATFLETAPARAQTYNPDYPVCLQVYGIGGSYIACGYTSPAQCAQSASGRAAQCILNPYFRGAQLSAGPHYRRHRHVRAIRQSGNLRPR</sequence>